<organism evidence="3">
    <name type="scientific">Arundo donax</name>
    <name type="common">Giant reed</name>
    <name type="synonym">Donax arundinaceus</name>
    <dbReference type="NCBI Taxonomy" id="35708"/>
    <lineage>
        <taxon>Eukaryota</taxon>
        <taxon>Viridiplantae</taxon>
        <taxon>Streptophyta</taxon>
        <taxon>Embryophyta</taxon>
        <taxon>Tracheophyta</taxon>
        <taxon>Spermatophyta</taxon>
        <taxon>Magnoliopsida</taxon>
        <taxon>Liliopsida</taxon>
        <taxon>Poales</taxon>
        <taxon>Poaceae</taxon>
        <taxon>PACMAD clade</taxon>
        <taxon>Arundinoideae</taxon>
        <taxon>Arundineae</taxon>
        <taxon>Arundo</taxon>
    </lineage>
</organism>
<feature type="compositionally biased region" description="Basic and acidic residues" evidence="1">
    <location>
        <begin position="116"/>
        <end position="127"/>
    </location>
</feature>
<feature type="compositionally biased region" description="Basic and acidic residues" evidence="1">
    <location>
        <begin position="385"/>
        <end position="395"/>
    </location>
</feature>
<proteinExistence type="predicted"/>
<keyword evidence="2" id="KW-0812">Transmembrane</keyword>
<dbReference type="SUPFAM" id="SSF47576">
    <property type="entry name" value="Calponin-homology domain, CH-domain"/>
    <property type="match status" value="1"/>
</dbReference>
<dbReference type="InterPro" id="IPR036872">
    <property type="entry name" value="CH_dom_sf"/>
</dbReference>
<accession>A0A0A9E271</accession>
<keyword evidence="2" id="KW-0472">Membrane</keyword>
<dbReference type="GO" id="GO:0051015">
    <property type="term" value="F:actin filament binding"/>
    <property type="evidence" value="ECO:0007669"/>
    <property type="project" value="TreeGrafter"/>
</dbReference>
<feature type="region of interest" description="Disordered" evidence="1">
    <location>
        <begin position="82"/>
        <end position="135"/>
    </location>
</feature>
<keyword evidence="2" id="KW-1133">Transmembrane helix</keyword>
<feature type="compositionally biased region" description="Low complexity" evidence="1">
    <location>
        <begin position="86"/>
        <end position="99"/>
    </location>
</feature>
<dbReference type="Gene3D" id="1.10.418.10">
    <property type="entry name" value="Calponin-like domain"/>
    <property type="match status" value="1"/>
</dbReference>
<feature type="compositionally biased region" description="Polar residues" evidence="1">
    <location>
        <begin position="322"/>
        <end position="336"/>
    </location>
</feature>
<dbReference type="AlphaFoldDB" id="A0A0A9E271"/>
<name>A0A0A9E271_ARUDO</name>
<reference evidence="3" key="2">
    <citation type="journal article" date="2015" name="Data Brief">
        <title>Shoot transcriptome of the giant reed, Arundo donax.</title>
        <authorList>
            <person name="Barrero R.A."/>
            <person name="Guerrero F.D."/>
            <person name="Moolhuijzen P."/>
            <person name="Goolsby J.A."/>
            <person name="Tidwell J."/>
            <person name="Bellgard S.E."/>
            <person name="Bellgard M.I."/>
        </authorList>
    </citation>
    <scope>NUCLEOTIDE SEQUENCE</scope>
    <source>
        <tissue evidence="3">Shoot tissue taken approximately 20 cm above the soil surface</tissue>
    </source>
</reference>
<dbReference type="EMBL" id="GBRH01207813">
    <property type="protein sequence ID" value="JAD90082.1"/>
    <property type="molecule type" value="Transcribed_RNA"/>
</dbReference>
<reference evidence="3" key="1">
    <citation type="submission" date="2014-09" db="EMBL/GenBank/DDBJ databases">
        <authorList>
            <person name="Magalhaes I.L.F."/>
            <person name="Oliveira U."/>
            <person name="Santos F.R."/>
            <person name="Vidigal T.H.D.A."/>
            <person name="Brescovit A.D."/>
            <person name="Santos A.J."/>
        </authorList>
    </citation>
    <scope>NUCLEOTIDE SEQUENCE</scope>
    <source>
        <tissue evidence="3">Shoot tissue taken approximately 20 cm above the soil surface</tissue>
    </source>
</reference>
<dbReference type="PANTHER" id="PTHR46756">
    <property type="entry name" value="TRANSGELIN"/>
    <property type="match status" value="1"/>
</dbReference>
<feature type="compositionally biased region" description="Polar residues" evidence="1">
    <location>
        <begin position="100"/>
        <end position="115"/>
    </location>
</feature>
<protein>
    <recommendedName>
        <fullName evidence="4">Calponin-homology (CH) domain-containing protein</fullName>
    </recommendedName>
</protein>
<dbReference type="GO" id="GO:0051764">
    <property type="term" value="P:actin crosslink formation"/>
    <property type="evidence" value="ECO:0007669"/>
    <property type="project" value="TreeGrafter"/>
</dbReference>
<dbReference type="CDD" id="cd00014">
    <property type="entry name" value="CH_SF"/>
    <property type="match status" value="1"/>
</dbReference>
<evidence type="ECO:0000313" key="3">
    <source>
        <dbReference type="EMBL" id="JAD90082.1"/>
    </source>
</evidence>
<feature type="region of interest" description="Disordered" evidence="1">
    <location>
        <begin position="315"/>
        <end position="412"/>
    </location>
</feature>
<evidence type="ECO:0008006" key="4">
    <source>
        <dbReference type="Google" id="ProtNLM"/>
    </source>
</evidence>
<evidence type="ECO:0000256" key="2">
    <source>
        <dbReference type="SAM" id="Phobius"/>
    </source>
</evidence>
<feature type="transmembrane region" description="Helical" evidence="2">
    <location>
        <begin position="414"/>
        <end position="433"/>
    </location>
</feature>
<dbReference type="GO" id="GO:0008093">
    <property type="term" value="F:cytoskeletal anchor activity"/>
    <property type="evidence" value="ECO:0007669"/>
    <property type="project" value="TreeGrafter"/>
</dbReference>
<dbReference type="GO" id="GO:0005884">
    <property type="term" value="C:actin filament"/>
    <property type="evidence" value="ECO:0007669"/>
    <property type="project" value="TreeGrafter"/>
</dbReference>
<sequence>MPYSKVDSFLKICQILGLAGIDLFTPSDVVEKRNVRKVCICIRSVSKRSHMMRLNVPDFDIVTHTISMPNYIVGGIRRSLEQPQYSSSGSSGCSPRSNSKALQQQRIFGGQNDQQGDAHYDSDEAESRMSILEPEDSVDEDNFVDMLSHLSDTAKEENGVYEESGHTMHGKRSLAESVGSLNFSTMEDSESMDSTPLIQNKEFCCSTHSATDQCSRTRTTKCSLSSEESDSITSHLAFDSGKNDLELNAPHVADSERIYDGHVKSLDHPIQGNGKSFVDHPEKGSVDLRKDTGAIDQHCNALACDRESVCSSFEEPRYGSNGELSDLSSGLTPSRTTCDKLPMVSEDPMNNVEPVMENAIPVTEMTNDSTSRELNPEFSTEDDAGDKPVKSEDIAKNSAAPHKTEDDAPKSGKGVLKSVAGGITLVGAVFFIVHLRRSKERSFTAVIPSLSEKSVQSESRAKNMDKGKSAAVYPGEWLKV</sequence>
<dbReference type="PANTHER" id="PTHR46756:SF18">
    <property type="entry name" value="GAS2-LIKE PROTEIN PICKLED EGGS"/>
    <property type="match status" value="1"/>
</dbReference>
<evidence type="ECO:0000256" key="1">
    <source>
        <dbReference type="SAM" id="MobiDB-lite"/>
    </source>
</evidence>